<name>R7RQA6_9CLOT</name>
<dbReference type="Pfam" id="PF08447">
    <property type="entry name" value="PAS_3"/>
    <property type="match status" value="1"/>
</dbReference>
<dbReference type="NCBIfam" id="TIGR00254">
    <property type="entry name" value="GGDEF"/>
    <property type="match status" value="1"/>
</dbReference>
<dbReference type="InterPro" id="IPR001610">
    <property type="entry name" value="PAC"/>
</dbReference>
<dbReference type="PANTHER" id="PTHR45138">
    <property type="entry name" value="REGULATORY COMPONENTS OF SENSORY TRANSDUCTION SYSTEM"/>
    <property type="match status" value="1"/>
</dbReference>
<reference evidence="4" key="1">
    <citation type="submission" date="2013-03" db="EMBL/GenBank/DDBJ databases">
        <title>Draft genome sequence of the hydrogen-ethanol-producing anaerobic alkalithermophilic Caloramator celere.</title>
        <authorList>
            <person name="Ciranna A."/>
            <person name="Larjo A."/>
            <person name="Kivisto A."/>
            <person name="Santala V."/>
            <person name="Roos C."/>
            <person name="Karp M."/>
        </authorList>
    </citation>
    <scope>NUCLEOTIDE SEQUENCE [LARGE SCALE GENOMIC DNA]</scope>
    <source>
        <strain evidence="4">DSM 8682</strain>
    </source>
</reference>
<dbReference type="Pfam" id="PF13426">
    <property type="entry name" value="PAS_9"/>
    <property type="match status" value="1"/>
</dbReference>
<protein>
    <submittedName>
        <fullName evidence="4">Uncharacterized protein</fullName>
    </submittedName>
</protein>
<feature type="domain" description="PAS" evidence="1">
    <location>
        <begin position="37"/>
        <end position="56"/>
    </location>
</feature>
<dbReference type="SUPFAM" id="SSF55785">
    <property type="entry name" value="PYP-like sensor domain (PAS domain)"/>
    <property type="match status" value="2"/>
</dbReference>
<dbReference type="SMART" id="SM00086">
    <property type="entry name" value="PAC"/>
    <property type="match status" value="1"/>
</dbReference>
<feature type="domain" description="PAS" evidence="1">
    <location>
        <begin position="132"/>
        <end position="207"/>
    </location>
</feature>
<dbReference type="InterPro" id="IPR050469">
    <property type="entry name" value="Diguanylate_Cyclase"/>
</dbReference>
<dbReference type="GO" id="GO:0052621">
    <property type="term" value="F:diguanylate cyclase activity"/>
    <property type="evidence" value="ECO:0007669"/>
    <property type="project" value="TreeGrafter"/>
</dbReference>
<dbReference type="Pfam" id="PF00990">
    <property type="entry name" value="GGDEF"/>
    <property type="match status" value="1"/>
</dbReference>
<evidence type="ECO:0000313" key="4">
    <source>
        <dbReference type="EMBL" id="CDF57468.1"/>
    </source>
</evidence>
<dbReference type="HOGENOM" id="CLU_000445_11_4_9"/>
<dbReference type="Gene3D" id="3.30.70.270">
    <property type="match status" value="1"/>
</dbReference>
<dbReference type="FunFam" id="3.30.70.270:FF:000001">
    <property type="entry name" value="Diguanylate cyclase domain protein"/>
    <property type="match status" value="1"/>
</dbReference>
<feature type="domain" description="PAC" evidence="2">
    <location>
        <begin position="213"/>
        <end position="265"/>
    </location>
</feature>
<dbReference type="Proteomes" id="UP000014923">
    <property type="component" value="Unassembled WGS sequence"/>
</dbReference>
<evidence type="ECO:0000313" key="5">
    <source>
        <dbReference type="Proteomes" id="UP000014923"/>
    </source>
</evidence>
<dbReference type="PROSITE" id="PS50112">
    <property type="entry name" value="PAS"/>
    <property type="match status" value="2"/>
</dbReference>
<sequence>MLTNSTIAKIIDKMQNAFAYHKVIYDQNKRPIDYEYIYVNDAFEELTGLKKKDVIGSRVTQLIPNIKDSFFNWIEYYGKIAEYESEDHIEQYFDIWDRWYRIDVFSPEKGYFATLFNDITDIKKTTELLREQKDILKQITENLEEATFLQDVKTKEVIYASKSFEKIYEVSLDKLMKGIGSWKDLIHPDDYEKVISRSRMEVILENINEKGIFVEKYRIVTKTGRIKWIKSKFLPIRNENGEIIRIAGIDQDITRDIENKLEIINQKIKAEKMAMYDYLTNIYNRRAFFEVAYELCNKVEKKNSSAVVVMTDIDKFKTINDTYGHDVGDAILKDFASILKNSTRECDIVARFGGEEFVILLYNISIDDAYKRIEELRNAIQNKIVEVGKNSIKYTASFGISGVRCFDEKPLEDAIKRADMALYRAKQNGRNRVEIEN</sequence>
<feature type="domain" description="GGDEF" evidence="3">
    <location>
        <begin position="304"/>
        <end position="437"/>
    </location>
</feature>
<organism evidence="4 5">
    <name type="scientific">Thermobrachium celere DSM 8682</name>
    <dbReference type="NCBI Taxonomy" id="941824"/>
    <lineage>
        <taxon>Bacteria</taxon>
        <taxon>Bacillati</taxon>
        <taxon>Bacillota</taxon>
        <taxon>Clostridia</taxon>
        <taxon>Eubacteriales</taxon>
        <taxon>Clostridiaceae</taxon>
        <taxon>Thermobrachium</taxon>
    </lineage>
</organism>
<dbReference type="OrthoDB" id="9805474at2"/>
<dbReference type="CDD" id="cd01949">
    <property type="entry name" value="GGDEF"/>
    <property type="match status" value="1"/>
</dbReference>
<dbReference type="AlphaFoldDB" id="R7RQA6"/>
<dbReference type="InterPro" id="IPR035965">
    <property type="entry name" value="PAS-like_dom_sf"/>
</dbReference>
<dbReference type="EMBL" id="CAVN010000088">
    <property type="protein sequence ID" value="CDF57468.1"/>
    <property type="molecule type" value="Genomic_DNA"/>
</dbReference>
<dbReference type="InterPro" id="IPR029787">
    <property type="entry name" value="Nucleotide_cyclase"/>
</dbReference>
<dbReference type="InterPro" id="IPR043128">
    <property type="entry name" value="Rev_trsase/Diguanyl_cyclase"/>
</dbReference>
<dbReference type="Gene3D" id="3.30.450.20">
    <property type="entry name" value="PAS domain"/>
    <property type="match status" value="2"/>
</dbReference>
<evidence type="ECO:0000259" key="1">
    <source>
        <dbReference type="PROSITE" id="PS50112"/>
    </source>
</evidence>
<evidence type="ECO:0000259" key="2">
    <source>
        <dbReference type="PROSITE" id="PS50113"/>
    </source>
</evidence>
<gene>
    <name evidence="4" type="ORF">TCEL_01382</name>
</gene>
<dbReference type="PROSITE" id="PS50887">
    <property type="entry name" value="GGDEF"/>
    <property type="match status" value="1"/>
</dbReference>
<dbReference type="CDD" id="cd00130">
    <property type="entry name" value="PAS"/>
    <property type="match status" value="1"/>
</dbReference>
<accession>R7RQA6</accession>
<proteinExistence type="predicted"/>
<dbReference type="InterPro" id="IPR000014">
    <property type="entry name" value="PAS"/>
</dbReference>
<evidence type="ECO:0000259" key="3">
    <source>
        <dbReference type="PROSITE" id="PS50887"/>
    </source>
</evidence>
<dbReference type="NCBIfam" id="TIGR00229">
    <property type="entry name" value="sensory_box"/>
    <property type="match status" value="2"/>
</dbReference>
<dbReference type="PROSITE" id="PS50113">
    <property type="entry name" value="PAC"/>
    <property type="match status" value="1"/>
</dbReference>
<dbReference type="PANTHER" id="PTHR45138:SF9">
    <property type="entry name" value="DIGUANYLATE CYCLASE DGCM-RELATED"/>
    <property type="match status" value="1"/>
</dbReference>
<dbReference type="InterPro" id="IPR000700">
    <property type="entry name" value="PAS-assoc_C"/>
</dbReference>
<keyword evidence="5" id="KW-1185">Reference proteome</keyword>
<dbReference type="SUPFAM" id="SSF55073">
    <property type="entry name" value="Nucleotide cyclase"/>
    <property type="match status" value="1"/>
</dbReference>
<dbReference type="InterPro" id="IPR000160">
    <property type="entry name" value="GGDEF_dom"/>
</dbReference>
<dbReference type="SMART" id="SM00267">
    <property type="entry name" value="GGDEF"/>
    <property type="match status" value="1"/>
</dbReference>
<comment type="caution">
    <text evidence="4">The sequence shown here is derived from an EMBL/GenBank/DDBJ whole genome shotgun (WGS) entry which is preliminary data.</text>
</comment>
<dbReference type="InterPro" id="IPR013655">
    <property type="entry name" value="PAS_fold_3"/>
</dbReference>
<dbReference type="eggNOG" id="COG5001">
    <property type="taxonomic scope" value="Bacteria"/>
</dbReference>
<dbReference type="RefSeq" id="WP_018660653.1">
    <property type="nucleotide sequence ID" value="NZ_HF952018.1"/>
</dbReference>